<keyword evidence="3" id="KW-0732">Signal</keyword>
<organism evidence="4 5">
    <name type="scientific">Streptomyces ficellus</name>
    <dbReference type="NCBI Taxonomy" id="1977088"/>
    <lineage>
        <taxon>Bacteria</taxon>
        <taxon>Bacillati</taxon>
        <taxon>Actinomycetota</taxon>
        <taxon>Actinomycetes</taxon>
        <taxon>Kitasatosporales</taxon>
        <taxon>Streptomycetaceae</taxon>
        <taxon>Streptomyces</taxon>
    </lineage>
</organism>
<name>A0A6I6FS49_9ACTN</name>
<evidence type="ECO:0000256" key="3">
    <source>
        <dbReference type="SAM" id="SignalP"/>
    </source>
</evidence>
<gene>
    <name evidence="4" type="ORF">EIZ62_16170</name>
</gene>
<keyword evidence="5" id="KW-1185">Reference proteome</keyword>
<feature type="transmembrane region" description="Helical" evidence="2">
    <location>
        <begin position="393"/>
        <end position="415"/>
    </location>
</feature>
<dbReference type="EMBL" id="CP034279">
    <property type="protein sequence ID" value="QGV82695.1"/>
    <property type="molecule type" value="Genomic_DNA"/>
</dbReference>
<keyword evidence="2" id="KW-0812">Transmembrane</keyword>
<protein>
    <submittedName>
        <fullName evidence="4">Uncharacterized protein</fullName>
    </submittedName>
</protein>
<dbReference type="OrthoDB" id="4333421at2"/>
<sequence>MVAVCVTAVLPGRAWAVAPGAAGATDSSGGPGAYAFAEGITPIRGAAGTSDAPRLTAGETYKDALKSGSELVYRLDLDAKSNAYVSAVAVPKPGSKVATSDRLKVSVQDRNGIDCGSNDARFGSADFPRPLAAFAYRTMKRDGSTCQEAGPYYAVIERESDAGSTADAWDLEIRHELEPGLKTEGPTAAPENWPSASPPAPAGGSRERTGGASFSDATGLTTGEWTDHIEPGQSRFYRVPVDWGQQLFASADLGSSPGSGSVGGALAVTMFNPMQGVVNSADSVLYDGDQKSVDLDPMPPVKYENRYDYRAQFSNARFAGWYYLRVSLNPKVAEEFGKKPYGLTLRVTVRGDAAPAPAYDGPAGIFDVSAADEEAAANGQSGPEAERSGTMKLVAATGIGAGSVLLLGLGAWALLARRRAARTARPDAGSAGPPQFGPPTSW</sequence>
<dbReference type="AlphaFoldDB" id="A0A6I6FS49"/>
<evidence type="ECO:0000256" key="1">
    <source>
        <dbReference type="SAM" id="MobiDB-lite"/>
    </source>
</evidence>
<reference evidence="4 5" key="1">
    <citation type="submission" date="2018-12" db="EMBL/GenBank/DDBJ databases">
        <title>Complete genome sequence of Streptomyces ficellus NRRL8067, the producer of ficellomycin, feldamycin and nojirimycin.</title>
        <authorList>
            <person name="Zhang H."/>
            <person name="Yue R."/>
            <person name="Liu Y."/>
            <person name="Li M."/>
            <person name="Mu H."/>
            <person name="Zhang J."/>
        </authorList>
    </citation>
    <scope>NUCLEOTIDE SEQUENCE [LARGE SCALE GENOMIC DNA]</scope>
    <source>
        <strain evidence="4 5">NRRL 8067</strain>
    </source>
</reference>
<evidence type="ECO:0000313" key="5">
    <source>
        <dbReference type="Proteomes" id="UP000422572"/>
    </source>
</evidence>
<keyword evidence="2" id="KW-1133">Transmembrane helix</keyword>
<proteinExistence type="predicted"/>
<keyword evidence="2" id="KW-0472">Membrane</keyword>
<feature type="chain" id="PRO_5039262338" evidence="3">
    <location>
        <begin position="17"/>
        <end position="442"/>
    </location>
</feature>
<feature type="region of interest" description="Disordered" evidence="1">
    <location>
        <begin position="181"/>
        <end position="227"/>
    </location>
</feature>
<evidence type="ECO:0000313" key="4">
    <source>
        <dbReference type="EMBL" id="QGV82695.1"/>
    </source>
</evidence>
<feature type="signal peptide" evidence="3">
    <location>
        <begin position="1"/>
        <end position="16"/>
    </location>
</feature>
<accession>A0A6I6FS49</accession>
<feature type="compositionally biased region" description="Polar residues" evidence="1">
    <location>
        <begin position="215"/>
        <end position="224"/>
    </location>
</feature>
<dbReference type="KEGG" id="sfic:EIZ62_16170"/>
<evidence type="ECO:0000256" key="2">
    <source>
        <dbReference type="SAM" id="Phobius"/>
    </source>
</evidence>
<dbReference type="Proteomes" id="UP000422572">
    <property type="component" value="Chromosome"/>
</dbReference>